<dbReference type="Proteomes" id="UP000036338">
    <property type="component" value="Unassembled WGS sequence"/>
</dbReference>
<evidence type="ECO:0000313" key="1">
    <source>
        <dbReference type="EMBL" id="KML60706.1"/>
    </source>
</evidence>
<protein>
    <submittedName>
        <fullName evidence="1">Uncharacterized protein</fullName>
    </submittedName>
</protein>
<reference evidence="1 2" key="1">
    <citation type="submission" date="2015-05" db="EMBL/GenBank/DDBJ databases">
        <title>Draft genome of Burkholderia cepacia LK29.</title>
        <authorList>
            <person name="Chan X.Y."/>
        </authorList>
    </citation>
    <scope>NUCLEOTIDE SEQUENCE [LARGE SCALE GENOMIC DNA]</scope>
    <source>
        <strain evidence="1 2">LK29</strain>
    </source>
</reference>
<sequence length="115" mass="13039">MPFRLTSRFSHAAKRVVPSAPARSLRHHRARTQALAEHTHAHSRLDGIRAWFHAFFSMVSTQAFARRAGLRSLLQKPSSMRALALRRALGPQRRVNRPRRLAASNGWFGFGFGAR</sequence>
<dbReference type="EMBL" id="LDWR01000013">
    <property type="protein sequence ID" value="KML60706.1"/>
    <property type="molecule type" value="Genomic_DNA"/>
</dbReference>
<proteinExistence type="predicted"/>
<evidence type="ECO:0000313" key="2">
    <source>
        <dbReference type="Proteomes" id="UP000036338"/>
    </source>
</evidence>
<name>A0A0J5X851_BURCE</name>
<dbReference type="RefSeq" id="WP_048244634.1">
    <property type="nucleotide sequence ID" value="NZ_LDWR01000013.1"/>
</dbReference>
<accession>A0A0J5X851</accession>
<dbReference type="AlphaFoldDB" id="A0A0J5X851"/>
<comment type="caution">
    <text evidence="1">The sequence shown here is derived from an EMBL/GenBank/DDBJ whole genome shotgun (WGS) entry which is preliminary data.</text>
</comment>
<dbReference type="PATRIC" id="fig|292.27.peg.1072"/>
<gene>
    <name evidence="1" type="ORF">VL15_07830</name>
</gene>
<organism evidence="1 2">
    <name type="scientific">Burkholderia cepacia</name>
    <name type="common">Pseudomonas cepacia</name>
    <dbReference type="NCBI Taxonomy" id="292"/>
    <lineage>
        <taxon>Bacteria</taxon>
        <taxon>Pseudomonadati</taxon>
        <taxon>Pseudomonadota</taxon>
        <taxon>Betaproteobacteria</taxon>
        <taxon>Burkholderiales</taxon>
        <taxon>Burkholderiaceae</taxon>
        <taxon>Burkholderia</taxon>
        <taxon>Burkholderia cepacia complex</taxon>
    </lineage>
</organism>